<evidence type="ECO:0000259" key="2">
    <source>
        <dbReference type="Pfam" id="PF24929"/>
    </source>
</evidence>
<organism evidence="3 4">
    <name type="scientific">Dictyostelium discoideum</name>
    <name type="common">Social amoeba</name>
    <dbReference type="NCBI Taxonomy" id="44689"/>
    <lineage>
        <taxon>Eukaryota</taxon>
        <taxon>Amoebozoa</taxon>
        <taxon>Evosea</taxon>
        <taxon>Eumycetozoa</taxon>
        <taxon>Dictyostelia</taxon>
        <taxon>Dictyosteliales</taxon>
        <taxon>Dictyosteliaceae</taxon>
        <taxon>Dictyostelium</taxon>
    </lineage>
</organism>
<feature type="region of interest" description="Disordered" evidence="1">
    <location>
        <begin position="125"/>
        <end position="177"/>
    </location>
</feature>
<dbReference type="STRING" id="44689.Q54RP4"/>
<dbReference type="Proteomes" id="UP000002195">
    <property type="component" value="Unassembled WGS sequence"/>
</dbReference>
<feature type="compositionally biased region" description="Basic residues" evidence="1">
    <location>
        <begin position="9"/>
        <end position="23"/>
    </location>
</feature>
<dbReference type="GeneID" id="8623878"/>
<protein>
    <recommendedName>
        <fullName evidence="2">Ras guanine nucleotide exchange factor glfB-like C-terminal domain-containing protein</fullName>
    </recommendedName>
</protein>
<feature type="compositionally biased region" description="Basic and acidic residues" evidence="1">
    <location>
        <begin position="139"/>
        <end position="156"/>
    </location>
</feature>
<evidence type="ECO:0000256" key="1">
    <source>
        <dbReference type="SAM" id="MobiDB-lite"/>
    </source>
</evidence>
<dbReference type="Pfam" id="PF24929">
    <property type="entry name" value="GlfB_C"/>
    <property type="match status" value="1"/>
</dbReference>
<evidence type="ECO:0000313" key="3">
    <source>
        <dbReference type="EMBL" id="EAL65977.1"/>
    </source>
</evidence>
<dbReference type="dictyBase" id="DDB_G0283067"/>
<dbReference type="EMBL" id="AAFI02000049">
    <property type="protein sequence ID" value="EAL65977.1"/>
    <property type="molecule type" value="Genomic_DNA"/>
</dbReference>
<dbReference type="RefSeq" id="XP_639307.1">
    <property type="nucleotide sequence ID" value="XM_634215.1"/>
</dbReference>
<feature type="compositionally biased region" description="Low complexity" evidence="1">
    <location>
        <begin position="382"/>
        <end position="391"/>
    </location>
</feature>
<feature type="region of interest" description="Disordered" evidence="1">
    <location>
        <begin position="1"/>
        <end position="62"/>
    </location>
</feature>
<dbReference type="PANTHER" id="PTHR36127">
    <property type="entry name" value="EXPRESSED PROTEIN"/>
    <property type="match status" value="1"/>
</dbReference>
<name>Q54RP4_DICDI</name>
<evidence type="ECO:0000313" key="4">
    <source>
        <dbReference type="Proteomes" id="UP000002195"/>
    </source>
</evidence>
<dbReference type="InParanoid" id="Q54RP4"/>
<accession>Q54RP4</accession>
<reference evidence="3 4" key="1">
    <citation type="journal article" date="2005" name="Nature">
        <title>The genome of the social amoeba Dictyostelium discoideum.</title>
        <authorList>
            <consortium name="The Dictyostelium discoideum Sequencing Consortium"/>
            <person name="Eichinger L."/>
            <person name="Pachebat J.A."/>
            <person name="Glockner G."/>
            <person name="Rajandream M.A."/>
            <person name="Sucgang R."/>
            <person name="Berriman M."/>
            <person name="Song J."/>
            <person name="Olsen R."/>
            <person name="Szafranski K."/>
            <person name="Xu Q."/>
            <person name="Tunggal B."/>
            <person name="Kummerfeld S."/>
            <person name="Madera M."/>
            <person name="Konfortov B.A."/>
            <person name="Rivero F."/>
            <person name="Bankier A.T."/>
            <person name="Lehmann R."/>
            <person name="Hamlin N."/>
            <person name="Davies R."/>
            <person name="Gaudet P."/>
            <person name="Fey P."/>
            <person name="Pilcher K."/>
            <person name="Chen G."/>
            <person name="Saunders D."/>
            <person name="Sodergren E."/>
            <person name="Davis P."/>
            <person name="Kerhornou A."/>
            <person name="Nie X."/>
            <person name="Hall N."/>
            <person name="Anjard C."/>
            <person name="Hemphill L."/>
            <person name="Bason N."/>
            <person name="Farbrother P."/>
            <person name="Desany B."/>
            <person name="Just E."/>
            <person name="Morio T."/>
            <person name="Rost R."/>
            <person name="Churcher C."/>
            <person name="Cooper J."/>
            <person name="Haydock S."/>
            <person name="van Driessche N."/>
            <person name="Cronin A."/>
            <person name="Goodhead I."/>
            <person name="Muzny D."/>
            <person name="Mourier T."/>
            <person name="Pain A."/>
            <person name="Lu M."/>
            <person name="Harper D."/>
            <person name="Lindsay R."/>
            <person name="Hauser H."/>
            <person name="James K."/>
            <person name="Quiles M."/>
            <person name="Madan Babu M."/>
            <person name="Saito T."/>
            <person name="Buchrieser C."/>
            <person name="Wardroper A."/>
            <person name="Felder M."/>
            <person name="Thangavelu M."/>
            <person name="Johnson D."/>
            <person name="Knights A."/>
            <person name="Loulseged H."/>
            <person name="Mungall K."/>
            <person name="Oliver K."/>
            <person name="Price C."/>
            <person name="Quail M.A."/>
            <person name="Urushihara H."/>
            <person name="Hernandez J."/>
            <person name="Rabbinowitsch E."/>
            <person name="Steffen D."/>
            <person name="Sanders M."/>
            <person name="Ma J."/>
            <person name="Kohara Y."/>
            <person name="Sharp S."/>
            <person name="Simmonds M."/>
            <person name="Spiegler S."/>
            <person name="Tivey A."/>
            <person name="Sugano S."/>
            <person name="White B."/>
            <person name="Walker D."/>
            <person name="Woodward J."/>
            <person name="Winckler T."/>
            <person name="Tanaka Y."/>
            <person name="Shaulsky G."/>
            <person name="Schleicher M."/>
            <person name="Weinstock G."/>
            <person name="Rosenthal A."/>
            <person name="Cox E.C."/>
            <person name="Chisholm R.L."/>
            <person name="Gibbs R."/>
            <person name="Loomis W.F."/>
            <person name="Platzer M."/>
            <person name="Kay R.R."/>
            <person name="Williams J."/>
            <person name="Dear P.H."/>
            <person name="Noegel A.A."/>
            <person name="Barrell B."/>
            <person name="Kuspa A."/>
        </authorList>
    </citation>
    <scope>NUCLEOTIDE SEQUENCE [LARGE SCALE GENOMIC DNA]</scope>
    <source>
        <strain evidence="3 4">AX4</strain>
    </source>
</reference>
<dbReference type="PANTHER" id="PTHR36127:SF5">
    <property type="entry name" value="COMM DOMAIN-CONTAINING PROTEIN"/>
    <property type="match status" value="1"/>
</dbReference>
<comment type="caution">
    <text evidence="3">The sequence shown here is derived from an EMBL/GenBank/DDBJ whole genome shotgun (WGS) entry which is preliminary data.</text>
</comment>
<dbReference type="OMA" id="LKVCHQK"/>
<dbReference type="InterPro" id="IPR056651">
    <property type="entry name" value="GlfB-like_C"/>
</dbReference>
<dbReference type="HOGENOM" id="CLU_689697_0_0_1"/>
<dbReference type="eggNOG" id="ENOG502RBI0">
    <property type="taxonomic scope" value="Eukaryota"/>
</dbReference>
<feature type="region of interest" description="Disordered" evidence="1">
    <location>
        <begin position="381"/>
        <end position="400"/>
    </location>
</feature>
<gene>
    <name evidence="3" type="ORF">DDB_G0283067</name>
</gene>
<sequence>MGTCGSKPSKNKNNKTNIKKNNKNNKDTKRLSSNLSKNGGSTSSSLQQFDNGINGGDAKKFHDEHKNNLNQVALNWKPNTIGIWKRSHEKLAIHTDIPRLGHKIEIIDKMDRLQNISFSNVTSISLNNNIIPPNNNTDIKSKDDGGNDNDNNKENEEQQQEQLEQQEKQSIEVTPKSEQLIEHNSKYTSLTTLTSHGTFSTAQVLKKEEVVYQVLTNLAHLLDGEEKEKRIKSTFSNYIKGSGDMSQQLLALLGQEVGENSRLMQLLKVCHQKIILPSYYFIKANLFEELPFRDKRGSWRMRITFETDGSVIASHSKRQQSTAGAENDPEFEFEWCLSIIFDKDMVISGLKVEVTDLIISKNISDDKKQEIQRAFQVLQQATNNTNSNNNSEPIPLNKVD</sequence>
<dbReference type="FunCoup" id="Q54RP4">
    <property type="interactions" value="365"/>
</dbReference>
<dbReference type="VEuPathDB" id="AmoebaDB:DDB_G0283067"/>
<dbReference type="KEGG" id="ddi:DDB_G0283067"/>
<proteinExistence type="predicted"/>
<feature type="compositionally biased region" description="Polar residues" evidence="1">
    <location>
        <begin position="31"/>
        <end position="51"/>
    </location>
</feature>
<dbReference type="PaxDb" id="44689-DDB0302570"/>
<feature type="domain" description="Ras guanine nucleotide exchange factor glfB-like C-terminal" evidence="2">
    <location>
        <begin position="206"/>
        <end position="376"/>
    </location>
</feature>
<keyword evidence="4" id="KW-1185">Reference proteome</keyword>
<dbReference type="AlphaFoldDB" id="Q54RP4"/>
<feature type="compositionally biased region" description="Low complexity" evidence="1">
    <location>
        <begin position="127"/>
        <end position="138"/>
    </location>
</feature>